<evidence type="ECO:0000313" key="4">
    <source>
        <dbReference type="Proteomes" id="UP000030746"/>
    </source>
</evidence>
<evidence type="ECO:0000256" key="1">
    <source>
        <dbReference type="SAM" id="Phobius"/>
    </source>
</evidence>
<keyword evidence="1" id="KW-0812">Transmembrane</keyword>
<dbReference type="KEGG" id="lgi:LOTGIDRAFT_237845"/>
<feature type="transmembrane region" description="Helical" evidence="1">
    <location>
        <begin position="42"/>
        <end position="62"/>
    </location>
</feature>
<accession>V4AF95</accession>
<evidence type="ECO:0000313" key="3">
    <source>
        <dbReference type="EMBL" id="ESP02694.1"/>
    </source>
</evidence>
<keyword evidence="1" id="KW-1133">Transmembrane helix</keyword>
<keyword evidence="4" id="KW-1185">Reference proteome</keyword>
<dbReference type="RefSeq" id="XP_009046578.1">
    <property type="nucleotide sequence ID" value="XM_009048330.1"/>
</dbReference>
<feature type="signal peptide" evidence="2">
    <location>
        <begin position="1"/>
        <end position="18"/>
    </location>
</feature>
<dbReference type="HOGENOM" id="CLU_1867407_0_0_1"/>
<reference evidence="3 4" key="1">
    <citation type="journal article" date="2013" name="Nature">
        <title>Insights into bilaterian evolution from three spiralian genomes.</title>
        <authorList>
            <person name="Simakov O."/>
            <person name="Marletaz F."/>
            <person name="Cho S.J."/>
            <person name="Edsinger-Gonzales E."/>
            <person name="Havlak P."/>
            <person name="Hellsten U."/>
            <person name="Kuo D.H."/>
            <person name="Larsson T."/>
            <person name="Lv J."/>
            <person name="Arendt D."/>
            <person name="Savage R."/>
            <person name="Osoegawa K."/>
            <person name="de Jong P."/>
            <person name="Grimwood J."/>
            <person name="Chapman J.A."/>
            <person name="Shapiro H."/>
            <person name="Aerts A."/>
            <person name="Otillar R.P."/>
            <person name="Terry A.Y."/>
            <person name="Boore J.L."/>
            <person name="Grigoriev I.V."/>
            <person name="Lindberg D.R."/>
            <person name="Seaver E.C."/>
            <person name="Weisblat D.A."/>
            <person name="Putnam N.H."/>
            <person name="Rokhsar D.S."/>
        </authorList>
    </citation>
    <scope>NUCLEOTIDE SEQUENCE [LARGE SCALE GENOMIC DNA]</scope>
</reference>
<dbReference type="CTD" id="20250574"/>
<feature type="chain" id="PRO_5004716008" evidence="2">
    <location>
        <begin position="19"/>
        <end position="137"/>
    </location>
</feature>
<sequence length="137" mass="14493">MYPKVAVSLICMVSMASAFPLLPGMFGMPFLPPFNPLMMGPFSPLAMMGAFPFGMPFIRPFAGGMVTPFGRGMAQPFARGMSSVADASIVPSPSVSSNGFVSNTGSSIQTQNIVPLTNGFTMIIFIIDRPCLSKLNS</sequence>
<dbReference type="Proteomes" id="UP000030746">
    <property type="component" value="Unassembled WGS sequence"/>
</dbReference>
<keyword evidence="1" id="KW-0472">Membrane</keyword>
<evidence type="ECO:0000256" key="2">
    <source>
        <dbReference type="SAM" id="SignalP"/>
    </source>
</evidence>
<name>V4AF95_LOTGI</name>
<protein>
    <submittedName>
        <fullName evidence="3">Uncharacterized protein</fullName>
    </submittedName>
</protein>
<dbReference type="GeneID" id="20250574"/>
<keyword evidence="2" id="KW-0732">Signal</keyword>
<dbReference type="EMBL" id="KB200130">
    <property type="protein sequence ID" value="ESP02694.1"/>
    <property type="molecule type" value="Genomic_DNA"/>
</dbReference>
<proteinExistence type="predicted"/>
<dbReference type="AlphaFoldDB" id="V4AF95"/>
<organism evidence="3 4">
    <name type="scientific">Lottia gigantea</name>
    <name type="common">Giant owl limpet</name>
    <dbReference type="NCBI Taxonomy" id="225164"/>
    <lineage>
        <taxon>Eukaryota</taxon>
        <taxon>Metazoa</taxon>
        <taxon>Spiralia</taxon>
        <taxon>Lophotrochozoa</taxon>
        <taxon>Mollusca</taxon>
        <taxon>Gastropoda</taxon>
        <taxon>Patellogastropoda</taxon>
        <taxon>Lottioidea</taxon>
        <taxon>Lottiidae</taxon>
        <taxon>Lottia</taxon>
    </lineage>
</organism>
<gene>
    <name evidence="3" type="ORF">LOTGIDRAFT_237845</name>
</gene>